<feature type="domain" description="M23ase beta-sheet core" evidence="10">
    <location>
        <begin position="338"/>
        <end position="432"/>
    </location>
</feature>
<dbReference type="EMBL" id="QKRA01000007">
    <property type="protein sequence ID" value="RDL43460.1"/>
    <property type="molecule type" value="Genomic_DNA"/>
</dbReference>
<keyword evidence="14" id="KW-1185">Reference proteome</keyword>
<dbReference type="OrthoDB" id="9805070at2"/>
<feature type="transmembrane region" description="Helical" evidence="9">
    <location>
        <begin position="16"/>
        <end position="33"/>
    </location>
</feature>
<feature type="domain" description="Opacity-associated protein A LysM-like" evidence="11">
    <location>
        <begin position="117"/>
        <end position="198"/>
    </location>
</feature>
<dbReference type="Proteomes" id="UP000254326">
    <property type="component" value="Unassembled WGS sequence"/>
</dbReference>
<dbReference type="AlphaFoldDB" id="A0A370U6Q6"/>
<evidence type="ECO:0000259" key="11">
    <source>
        <dbReference type="Pfam" id="PF04225"/>
    </source>
</evidence>
<keyword evidence="9" id="KW-0812">Transmembrane</keyword>
<keyword evidence="4" id="KW-0479">Metal-binding</keyword>
<dbReference type="InterPro" id="IPR016047">
    <property type="entry name" value="M23ase_b-sheet_dom"/>
</dbReference>
<dbReference type="GO" id="GO:0004222">
    <property type="term" value="F:metalloendopeptidase activity"/>
    <property type="evidence" value="ECO:0007669"/>
    <property type="project" value="TreeGrafter"/>
</dbReference>
<dbReference type="Gene3D" id="3.10.450.350">
    <property type="match status" value="2"/>
</dbReference>
<dbReference type="Pfam" id="PF04225">
    <property type="entry name" value="LysM_OapA"/>
    <property type="match status" value="1"/>
</dbReference>
<reference evidence="13 14" key="1">
    <citation type="submission" date="2018-06" db="EMBL/GenBank/DDBJ databases">
        <title>Marinomonas sp. YLB-05 draft genome sequence.</title>
        <authorList>
            <person name="Yu L."/>
            <person name="Tang X."/>
        </authorList>
    </citation>
    <scope>NUCLEOTIDE SEQUENCE [LARGE SCALE GENOMIC DNA]</scope>
    <source>
        <strain evidence="13 14">YLB-05</strain>
    </source>
</reference>
<accession>A0A370U6Q6</accession>
<evidence type="ECO:0000256" key="8">
    <source>
        <dbReference type="SAM" id="MobiDB-lite"/>
    </source>
</evidence>
<dbReference type="GO" id="GO:0006508">
    <property type="term" value="P:proteolysis"/>
    <property type="evidence" value="ECO:0007669"/>
    <property type="project" value="UniProtKB-KW"/>
</dbReference>
<feature type="compositionally biased region" description="Polar residues" evidence="8">
    <location>
        <begin position="339"/>
        <end position="348"/>
    </location>
</feature>
<evidence type="ECO:0000313" key="13">
    <source>
        <dbReference type="EMBL" id="RDL43460.1"/>
    </source>
</evidence>
<evidence type="ECO:0000256" key="1">
    <source>
        <dbReference type="ARBA" id="ARBA00001947"/>
    </source>
</evidence>
<evidence type="ECO:0000256" key="9">
    <source>
        <dbReference type="SAM" id="Phobius"/>
    </source>
</evidence>
<dbReference type="RefSeq" id="WP_115468788.1">
    <property type="nucleotide sequence ID" value="NZ_QKRA01000007.1"/>
</dbReference>
<feature type="region of interest" description="Disordered" evidence="8">
    <location>
        <begin position="323"/>
        <end position="348"/>
    </location>
</feature>
<comment type="cofactor">
    <cofactor evidence="1">
        <name>Zn(2+)</name>
        <dbReference type="ChEBI" id="CHEBI:29105"/>
    </cofactor>
</comment>
<dbReference type="InterPro" id="IPR011055">
    <property type="entry name" value="Dup_hybrid_motif"/>
</dbReference>
<keyword evidence="9" id="KW-0472">Membrane</keyword>
<evidence type="ECO:0000256" key="3">
    <source>
        <dbReference type="ARBA" id="ARBA00022670"/>
    </source>
</evidence>
<sequence>MVHPKRKLRWLPTGPRLWLLLIVCVFVFFLVVYDGSVEDDQRAENFGALPKQRIMLDPVATQIADVPKPPSLVALAPSIPAGIGEGGQTVEETSNDLISSSPVDNVTQSVPKPKVVEHTISSGNTLEGIFQKYGFPISTLYNVLEADQEYLVLEPLQVGDKLRFETNDEGELIKISRRIDPSKTIAYVQHDNGGFVYKEELKPITWSQYAKHGEVEGSFYLSAKRAGLSDANIMIISDLLKSRFDFRRDLRVGDEFDVVLKQGDVEGEPVGSEQVEAVRIKVRGQLYQAFLNSDGRFYDEKGNGLTPALRRWPTAVTYRVSSSFNPNRKHPVTGRPSPHNGTDLATPSGTKILATGDGIVTRTANHRYAGRYIDIDNIGKYSTRYLHLSKILVKKGQRVKRGQVIALSGATGRVTGPHLHYELHVNGRPVNPMTARIPTMQSIPKGERTAFNKSIATWTELMDARDVL</sequence>
<evidence type="ECO:0000259" key="10">
    <source>
        <dbReference type="Pfam" id="PF01551"/>
    </source>
</evidence>
<dbReference type="Pfam" id="PF01551">
    <property type="entry name" value="Peptidase_M23"/>
    <property type="match status" value="1"/>
</dbReference>
<keyword evidence="5" id="KW-0378">Hydrolase</keyword>
<protein>
    <submittedName>
        <fullName evidence="13">Peptidase M23</fullName>
    </submittedName>
</protein>
<dbReference type="PANTHER" id="PTHR21666">
    <property type="entry name" value="PEPTIDASE-RELATED"/>
    <property type="match status" value="1"/>
</dbReference>
<keyword evidence="7" id="KW-0482">Metalloprotease</keyword>
<evidence type="ECO:0000256" key="5">
    <source>
        <dbReference type="ARBA" id="ARBA00022801"/>
    </source>
</evidence>
<comment type="caution">
    <text evidence="13">The sequence shown here is derived from an EMBL/GenBank/DDBJ whole genome shotgun (WGS) entry which is preliminary data.</text>
</comment>
<dbReference type="GO" id="GO:0030313">
    <property type="term" value="C:cell envelope"/>
    <property type="evidence" value="ECO:0007669"/>
    <property type="project" value="UniProtKB-SubCell"/>
</dbReference>
<proteinExistence type="predicted"/>
<dbReference type="InterPro" id="IPR050570">
    <property type="entry name" value="Cell_wall_metabolism_enzyme"/>
</dbReference>
<evidence type="ECO:0000313" key="14">
    <source>
        <dbReference type="Proteomes" id="UP000254326"/>
    </source>
</evidence>
<evidence type="ECO:0000259" key="12">
    <source>
        <dbReference type="Pfam" id="PF19425"/>
    </source>
</evidence>
<keyword evidence="3" id="KW-0645">Protease</keyword>
<dbReference type="Pfam" id="PF19425">
    <property type="entry name" value="Csd3_N2"/>
    <property type="match status" value="1"/>
</dbReference>
<evidence type="ECO:0000256" key="6">
    <source>
        <dbReference type="ARBA" id="ARBA00022833"/>
    </source>
</evidence>
<dbReference type="SUPFAM" id="SSF51261">
    <property type="entry name" value="Duplicated hybrid motif"/>
    <property type="match status" value="1"/>
</dbReference>
<dbReference type="CDD" id="cd12797">
    <property type="entry name" value="M23_peptidase"/>
    <property type="match status" value="1"/>
</dbReference>
<comment type="subcellular location">
    <subcellularLocation>
        <location evidence="2">Cell envelope</location>
    </subcellularLocation>
</comment>
<dbReference type="FunFam" id="2.70.70.10:FF:000002">
    <property type="entry name" value="Murein DD-endopeptidase MepM"/>
    <property type="match status" value="1"/>
</dbReference>
<keyword evidence="6" id="KW-0862">Zinc</keyword>
<evidence type="ECO:0000256" key="7">
    <source>
        <dbReference type="ARBA" id="ARBA00023049"/>
    </source>
</evidence>
<feature type="domain" description="Csd3-like second N-terminal" evidence="12">
    <location>
        <begin position="205"/>
        <end position="326"/>
    </location>
</feature>
<keyword evidence="9" id="KW-1133">Transmembrane helix</keyword>
<dbReference type="GO" id="GO:0046872">
    <property type="term" value="F:metal ion binding"/>
    <property type="evidence" value="ECO:0007669"/>
    <property type="project" value="UniProtKB-KW"/>
</dbReference>
<gene>
    <name evidence="13" type="ORF">DN730_14075</name>
</gene>
<dbReference type="Gene3D" id="2.70.70.10">
    <property type="entry name" value="Glucose Permease (Domain IIA)"/>
    <property type="match status" value="1"/>
</dbReference>
<dbReference type="PANTHER" id="PTHR21666:SF292">
    <property type="entry name" value="MUREIN DD-ENDOPEPTIDASE MEPM"/>
    <property type="match status" value="1"/>
</dbReference>
<name>A0A370U6Q6_9GAMM</name>
<evidence type="ECO:0000256" key="2">
    <source>
        <dbReference type="ARBA" id="ARBA00004196"/>
    </source>
</evidence>
<organism evidence="13 14">
    <name type="scientific">Marinomonas piezotolerans</name>
    <dbReference type="NCBI Taxonomy" id="2213058"/>
    <lineage>
        <taxon>Bacteria</taxon>
        <taxon>Pseudomonadati</taxon>
        <taxon>Pseudomonadota</taxon>
        <taxon>Gammaproteobacteria</taxon>
        <taxon>Oceanospirillales</taxon>
        <taxon>Oceanospirillaceae</taxon>
        <taxon>Marinomonas</taxon>
    </lineage>
</organism>
<dbReference type="InterPro" id="IPR045834">
    <property type="entry name" value="Csd3_N2"/>
</dbReference>
<dbReference type="InterPro" id="IPR007340">
    <property type="entry name" value="LysM_Opacity-associatedA"/>
</dbReference>
<evidence type="ECO:0000256" key="4">
    <source>
        <dbReference type="ARBA" id="ARBA00022723"/>
    </source>
</evidence>
<dbReference type="GO" id="GO:0042834">
    <property type="term" value="F:peptidoglycan binding"/>
    <property type="evidence" value="ECO:0007669"/>
    <property type="project" value="InterPro"/>
</dbReference>